<dbReference type="Proteomes" id="UP000245768">
    <property type="component" value="Unassembled WGS sequence"/>
</dbReference>
<dbReference type="InParanoid" id="A0A316YYU7"/>
<protein>
    <submittedName>
        <fullName evidence="2">Uncharacterized protein</fullName>
    </submittedName>
</protein>
<organism evidence="2 3">
    <name type="scientific">Acaromyces ingoldii</name>
    <dbReference type="NCBI Taxonomy" id="215250"/>
    <lineage>
        <taxon>Eukaryota</taxon>
        <taxon>Fungi</taxon>
        <taxon>Dikarya</taxon>
        <taxon>Basidiomycota</taxon>
        <taxon>Ustilaginomycotina</taxon>
        <taxon>Exobasidiomycetes</taxon>
        <taxon>Exobasidiales</taxon>
        <taxon>Cryptobasidiaceae</taxon>
        <taxon>Acaromyces</taxon>
    </lineage>
</organism>
<dbReference type="GeneID" id="37040138"/>
<feature type="compositionally biased region" description="Polar residues" evidence="1">
    <location>
        <begin position="185"/>
        <end position="195"/>
    </location>
</feature>
<feature type="region of interest" description="Disordered" evidence="1">
    <location>
        <begin position="379"/>
        <end position="433"/>
    </location>
</feature>
<keyword evidence="3" id="KW-1185">Reference proteome</keyword>
<accession>A0A316YYU7</accession>
<feature type="compositionally biased region" description="Basic and acidic residues" evidence="1">
    <location>
        <begin position="203"/>
        <end position="212"/>
    </location>
</feature>
<name>A0A316YYU7_9BASI</name>
<feature type="compositionally biased region" description="Basic and acidic residues" evidence="1">
    <location>
        <begin position="413"/>
        <end position="433"/>
    </location>
</feature>
<proteinExistence type="predicted"/>
<evidence type="ECO:0000256" key="1">
    <source>
        <dbReference type="SAM" id="MobiDB-lite"/>
    </source>
</evidence>
<feature type="region of interest" description="Disordered" evidence="1">
    <location>
        <begin position="167"/>
        <end position="320"/>
    </location>
</feature>
<dbReference type="AlphaFoldDB" id="A0A316YYU7"/>
<feature type="compositionally biased region" description="Basic and acidic residues" evidence="1">
    <location>
        <begin position="286"/>
        <end position="314"/>
    </location>
</feature>
<evidence type="ECO:0000313" key="3">
    <source>
        <dbReference type="Proteomes" id="UP000245768"/>
    </source>
</evidence>
<dbReference type="EMBL" id="KZ819634">
    <property type="protein sequence ID" value="PWN93243.1"/>
    <property type="molecule type" value="Genomic_DNA"/>
</dbReference>
<dbReference type="RefSeq" id="XP_025380441.1">
    <property type="nucleotide sequence ID" value="XM_025518222.1"/>
</dbReference>
<sequence>MSPSTSSARAHSALTSSSSDAASSLAAKIEASLNVLASHKAMSAARLEALRDLEEEFVQCVVHSSGPFAVARQRGAGHGNVGTTTTSAAIGLIPQHAVDMIICIIVSTPSAPARFELLGGDAEIRQFLQCRRAKLASASADEAETSLLEKCEELLLVHDFELERQERRTEEQRDYTAPPSDVQIAAQTTTKTSMDQVKRVRGRVSDSFERLRASMLEASPSPRQRDGTPLSDDSFRTAKESTSPGKKRDATTPPEKLMNGSSPQRTQYPHADTAEPLQSTVRRATKTREREAGPRDRARDKRPREERSRLDRQRTTAIDGTTRATSPMRIDRGQKISRQEEVGTGSNSGIVVLSGDLNEASACFQRGRRPLVVMEELRDNSGLNTPSPQSPLKKIMGPSPAVKRAQARSVSPVKKEARLEAIRRRPESPTKRQ</sequence>
<reference evidence="2 3" key="1">
    <citation type="journal article" date="2018" name="Mol. Biol. Evol.">
        <title>Broad Genomic Sampling Reveals a Smut Pathogenic Ancestry of the Fungal Clade Ustilaginomycotina.</title>
        <authorList>
            <person name="Kijpornyongpan T."/>
            <person name="Mondo S.J."/>
            <person name="Barry K."/>
            <person name="Sandor L."/>
            <person name="Lee J."/>
            <person name="Lipzen A."/>
            <person name="Pangilinan J."/>
            <person name="LaButti K."/>
            <person name="Hainaut M."/>
            <person name="Henrissat B."/>
            <person name="Grigoriev I.V."/>
            <person name="Spatafora J.W."/>
            <person name="Aime M.C."/>
        </authorList>
    </citation>
    <scope>NUCLEOTIDE SEQUENCE [LARGE SCALE GENOMIC DNA]</scope>
    <source>
        <strain evidence="2 3">MCA 4198</strain>
    </source>
</reference>
<evidence type="ECO:0000313" key="2">
    <source>
        <dbReference type="EMBL" id="PWN93243.1"/>
    </source>
</evidence>
<gene>
    <name evidence="2" type="ORF">FA10DRAFT_17196</name>
</gene>